<dbReference type="AlphaFoldDB" id="A0AAD5MP71"/>
<proteinExistence type="predicted"/>
<evidence type="ECO:0000256" key="1">
    <source>
        <dbReference type="SAM" id="SignalP"/>
    </source>
</evidence>
<evidence type="ECO:0000313" key="2">
    <source>
        <dbReference type="EMBL" id="KAJ1347789.1"/>
    </source>
</evidence>
<keyword evidence="1" id="KW-0732">Signal</keyword>
<accession>A0AAD5MP71</accession>
<gene>
    <name evidence="2" type="ORF">KIN20_002949</name>
</gene>
<keyword evidence="3" id="KW-1185">Reference proteome</keyword>
<evidence type="ECO:0000313" key="3">
    <source>
        <dbReference type="Proteomes" id="UP001196413"/>
    </source>
</evidence>
<feature type="signal peptide" evidence="1">
    <location>
        <begin position="1"/>
        <end position="22"/>
    </location>
</feature>
<sequence>MSQATPLLLSFFVLLQFGACSAQYESPFNCNGAALHDFLRDILLVSINTIRARVARGHYERNGRSPSNDMNKLR</sequence>
<dbReference type="EMBL" id="JAHQIW010000381">
    <property type="protein sequence ID" value="KAJ1347789.1"/>
    <property type="molecule type" value="Genomic_DNA"/>
</dbReference>
<feature type="chain" id="PRO_5042260366" evidence="1">
    <location>
        <begin position="23"/>
        <end position="74"/>
    </location>
</feature>
<dbReference type="Proteomes" id="UP001196413">
    <property type="component" value="Unassembled WGS sequence"/>
</dbReference>
<name>A0AAD5MP71_PARTN</name>
<organism evidence="2 3">
    <name type="scientific">Parelaphostrongylus tenuis</name>
    <name type="common">Meningeal worm</name>
    <dbReference type="NCBI Taxonomy" id="148309"/>
    <lineage>
        <taxon>Eukaryota</taxon>
        <taxon>Metazoa</taxon>
        <taxon>Ecdysozoa</taxon>
        <taxon>Nematoda</taxon>
        <taxon>Chromadorea</taxon>
        <taxon>Rhabditida</taxon>
        <taxon>Rhabditina</taxon>
        <taxon>Rhabditomorpha</taxon>
        <taxon>Strongyloidea</taxon>
        <taxon>Metastrongylidae</taxon>
        <taxon>Parelaphostrongylus</taxon>
    </lineage>
</organism>
<comment type="caution">
    <text evidence="2">The sequence shown here is derived from an EMBL/GenBank/DDBJ whole genome shotgun (WGS) entry which is preliminary data.</text>
</comment>
<protein>
    <submittedName>
        <fullName evidence="2">Uncharacterized protein</fullName>
    </submittedName>
</protein>
<reference evidence="2" key="1">
    <citation type="submission" date="2021-06" db="EMBL/GenBank/DDBJ databases">
        <title>Parelaphostrongylus tenuis whole genome reference sequence.</title>
        <authorList>
            <person name="Garwood T.J."/>
            <person name="Larsen P.A."/>
            <person name="Fountain-Jones N.M."/>
            <person name="Garbe J.R."/>
            <person name="Macchietto M.G."/>
            <person name="Kania S.A."/>
            <person name="Gerhold R.W."/>
            <person name="Richards J.E."/>
            <person name="Wolf T.M."/>
        </authorList>
    </citation>
    <scope>NUCLEOTIDE SEQUENCE</scope>
    <source>
        <strain evidence="2">MNPRO001-30</strain>
        <tissue evidence="2">Meninges</tissue>
    </source>
</reference>